<dbReference type="Pfam" id="PF02257">
    <property type="entry name" value="RFX_DNA_binding"/>
    <property type="match status" value="1"/>
</dbReference>
<keyword evidence="6" id="KW-0804">Transcription</keyword>
<feature type="compositionally biased region" description="Polar residues" evidence="11">
    <location>
        <begin position="877"/>
        <end position="888"/>
    </location>
</feature>
<dbReference type="GO" id="GO:0000981">
    <property type="term" value="F:DNA-binding transcription factor activity, RNA polymerase II-specific"/>
    <property type="evidence" value="ECO:0007669"/>
    <property type="project" value="TreeGrafter"/>
</dbReference>
<keyword evidence="14" id="KW-1185">Reference proteome</keyword>
<dbReference type="InterPro" id="IPR011520">
    <property type="entry name" value="Vg_fam"/>
</dbReference>
<evidence type="ECO:0000256" key="1">
    <source>
        <dbReference type="ARBA" id="ARBA00004123"/>
    </source>
</evidence>
<evidence type="ECO:0000256" key="5">
    <source>
        <dbReference type="ARBA" id="ARBA00023125"/>
    </source>
</evidence>
<evidence type="ECO:0000256" key="9">
    <source>
        <dbReference type="ARBA" id="ARBA00072476"/>
    </source>
</evidence>
<feature type="region of interest" description="Disordered" evidence="11">
    <location>
        <begin position="877"/>
        <end position="903"/>
    </location>
</feature>
<dbReference type="Ensembl" id="ENSSTUT00000029686.1">
    <property type="protein sequence ID" value="ENSSTUP00000028364.1"/>
    <property type="gene ID" value="ENSSTUG00000012242.1"/>
</dbReference>
<dbReference type="GO" id="GO:0005634">
    <property type="term" value="C:nucleus"/>
    <property type="evidence" value="ECO:0007669"/>
    <property type="project" value="UniProtKB-SubCell"/>
</dbReference>
<keyword evidence="7" id="KW-0539">Nucleus</keyword>
<keyword evidence="2" id="KW-0217">Developmental protein</keyword>
<dbReference type="PANTHER" id="PTHR12619">
    <property type="entry name" value="RFX TRANSCRIPTION FACTOR FAMILY"/>
    <property type="match status" value="1"/>
</dbReference>
<dbReference type="InterPro" id="IPR039779">
    <property type="entry name" value="RFX-like"/>
</dbReference>
<dbReference type="FunCoup" id="A0A673Y1M2">
    <property type="interactions" value="57"/>
</dbReference>
<dbReference type="SUPFAM" id="SSF46785">
    <property type="entry name" value="Winged helix' DNA-binding domain"/>
    <property type="match status" value="1"/>
</dbReference>
<dbReference type="FunFam" id="1.10.10.10:FF:000211">
    <property type="entry name" value="Regulatory factor X, 6"/>
    <property type="match status" value="1"/>
</dbReference>
<dbReference type="Pfam" id="PF25340">
    <property type="entry name" value="BCD_RFX"/>
    <property type="match status" value="1"/>
</dbReference>
<dbReference type="GO" id="GO:0031018">
    <property type="term" value="P:endocrine pancreas development"/>
    <property type="evidence" value="ECO:0007669"/>
    <property type="project" value="UniProtKB-ARBA"/>
</dbReference>
<evidence type="ECO:0000256" key="10">
    <source>
        <dbReference type="ARBA" id="ARBA00077088"/>
    </source>
</evidence>
<evidence type="ECO:0000313" key="13">
    <source>
        <dbReference type="Ensembl" id="ENSSTUP00000028364.1"/>
    </source>
</evidence>
<evidence type="ECO:0000256" key="6">
    <source>
        <dbReference type="ARBA" id="ARBA00023163"/>
    </source>
</evidence>
<dbReference type="GO" id="GO:0030154">
    <property type="term" value="P:cell differentiation"/>
    <property type="evidence" value="ECO:0007669"/>
    <property type="project" value="UniProtKB-KW"/>
</dbReference>
<feature type="domain" description="RFX-type winged-helix" evidence="12">
    <location>
        <begin position="81"/>
        <end position="156"/>
    </location>
</feature>
<dbReference type="InterPro" id="IPR003150">
    <property type="entry name" value="DNA-bd_RFX"/>
</dbReference>
<evidence type="ECO:0000313" key="14">
    <source>
        <dbReference type="Proteomes" id="UP000472277"/>
    </source>
</evidence>
<reference evidence="13" key="3">
    <citation type="submission" date="2025-09" db="UniProtKB">
        <authorList>
            <consortium name="Ensembl"/>
        </authorList>
    </citation>
    <scope>IDENTIFICATION</scope>
</reference>
<dbReference type="AlphaFoldDB" id="A0A673Y1M2"/>
<dbReference type="PROSITE" id="PS51526">
    <property type="entry name" value="RFX_DBD"/>
    <property type="match status" value="1"/>
</dbReference>
<name>A0A673Y1M2_SALTR</name>
<comment type="similarity">
    <text evidence="8">Belongs to the vestigial family.</text>
</comment>
<evidence type="ECO:0000256" key="11">
    <source>
        <dbReference type="SAM" id="MobiDB-lite"/>
    </source>
</evidence>
<dbReference type="InterPro" id="IPR036388">
    <property type="entry name" value="WH-like_DNA-bd_sf"/>
</dbReference>
<evidence type="ECO:0000256" key="2">
    <source>
        <dbReference type="ARBA" id="ARBA00022473"/>
    </source>
</evidence>
<evidence type="ECO:0000259" key="12">
    <source>
        <dbReference type="PROSITE" id="PS51526"/>
    </source>
</evidence>
<dbReference type="GeneTree" id="ENSGT01050000244879"/>
<feature type="compositionally biased region" description="Basic and acidic residues" evidence="11">
    <location>
        <begin position="892"/>
        <end position="903"/>
    </location>
</feature>
<keyword evidence="5" id="KW-0238">DNA-binding</keyword>
<feature type="compositionally biased region" description="Basic and acidic residues" evidence="11">
    <location>
        <begin position="24"/>
        <end position="34"/>
    </location>
</feature>
<organism evidence="13 14">
    <name type="scientific">Salmo trutta</name>
    <name type="common">Brown trout</name>
    <dbReference type="NCBI Taxonomy" id="8032"/>
    <lineage>
        <taxon>Eukaryota</taxon>
        <taxon>Metazoa</taxon>
        <taxon>Chordata</taxon>
        <taxon>Craniata</taxon>
        <taxon>Vertebrata</taxon>
        <taxon>Euteleostomi</taxon>
        <taxon>Actinopterygii</taxon>
        <taxon>Neopterygii</taxon>
        <taxon>Teleostei</taxon>
        <taxon>Protacanthopterygii</taxon>
        <taxon>Salmoniformes</taxon>
        <taxon>Salmonidae</taxon>
        <taxon>Salmoninae</taxon>
        <taxon>Salmo</taxon>
    </lineage>
</organism>
<dbReference type="InterPro" id="IPR057321">
    <property type="entry name" value="RFX1-4/6/8-like_BCD"/>
</dbReference>
<feature type="compositionally biased region" description="Acidic residues" evidence="11">
    <location>
        <begin position="35"/>
        <end position="46"/>
    </location>
</feature>
<dbReference type="Proteomes" id="UP000472277">
    <property type="component" value="Chromosome 1"/>
</dbReference>
<dbReference type="Pfam" id="PF07545">
    <property type="entry name" value="Vg_Tdu"/>
    <property type="match status" value="1"/>
</dbReference>
<reference evidence="13" key="1">
    <citation type="submission" date="2021-04" db="EMBL/GenBank/DDBJ databases">
        <authorList>
            <consortium name="Wellcome Sanger Institute Data Sharing"/>
        </authorList>
    </citation>
    <scope>NUCLEOTIDE SEQUENCE [LARGE SCALE GENOMIC DNA]</scope>
</reference>
<reference evidence="13" key="2">
    <citation type="submission" date="2025-08" db="UniProtKB">
        <authorList>
            <consortium name="Ensembl"/>
        </authorList>
    </citation>
    <scope>IDENTIFICATION</scope>
</reference>
<dbReference type="Gene3D" id="1.10.10.10">
    <property type="entry name" value="Winged helix-like DNA-binding domain superfamily/Winged helix DNA-binding domain"/>
    <property type="match status" value="1"/>
</dbReference>
<dbReference type="GO" id="GO:0000978">
    <property type="term" value="F:RNA polymerase II cis-regulatory region sequence-specific DNA binding"/>
    <property type="evidence" value="ECO:0007669"/>
    <property type="project" value="TreeGrafter"/>
</dbReference>
<feature type="region of interest" description="Disordered" evidence="11">
    <location>
        <begin position="24"/>
        <end position="46"/>
    </location>
</feature>
<proteinExistence type="inferred from homology"/>
<comment type="subcellular location">
    <subcellularLocation>
        <location evidence="1">Nucleus</location>
    </subcellularLocation>
</comment>
<dbReference type="InterPro" id="IPR036390">
    <property type="entry name" value="WH_DNA-bd_sf"/>
</dbReference>
<dbReference type="PANTHER" id="PTHR12619:SF28">
    <property type="entry name" value="DNA-BINDING PROTEIN RFX6"/>
    <property type="match status" value="1"/>
</dbReference>
<accession>A0A673Y1M2</accession>
<sequence>MHTTLSNEKLRRAFHGHSISKFDEEGDLGIKSEADDSNETQSSEEDQDLLEYSKDLAFNQTTPRKSITQIIKDKKKQTHLTLQWLDENYIVCEGVCLPRCILYTHYLDFCRKEKLDPACAATFGKTIRQKFPLLTTRRLGTRGHSKYHYYGIGIKESSAYYNLVYSGKGLTRFSGSKLKNEGGFTRKYSLSSKTGTLLPEFPSPQHLVLQSSVSKEKVDTLIVMYKTHCQCILDNAINVNFEEIQNFLMHFWQGMPDHLLPLLENTIIVDIFCVCDSILYKVLTDVLIPATMQEMPESLLADIRNFAKHWEHWMVSSLENLPECLSEKKLQIARRFVSSLKRQTSFLHLAQIARPALFDQNVVNSMVVDIDKVDLNSIGSQALLTISSSDQDSDLYSEYDSITVFQELKDLLKNNATVESFIEWLDTVVEQKVIKPGKQNGRSIKKRAQDFLLKWSFFGARVMHNLTLNNATSFGSFHLIRMLLDEYILLAIETQFNNNKEQDLQNLLDKYMGNADASKAAFTASPSSCFLANRNKPSAVSSDLSVKNESLSEHAYMTLSANHQQALGANMAIYQGSETDGFSLSGQMDFSQNSGPLMTPPISPAMVNRGSVINQGTMAIRPQSACTTIQPHISCQAFPDTMYQSLPPSSPSYYPTTSNYQAVFRPQTHAQAPAYHTRSDSSHYPSFSEQHLAKDYFNSSCAVSPYSSRPTSNYSTVPDSGMETQGVELLDSVGYNFDGSGLNSSGCQESAYSAAGHNGYYGNSSYLDSQRLGSIIDQHVSVISSVSSIRSVPAYGEVHDPLNILDDTGRKTAGPYYTESDSLGSHTSGAPPLPSSVSAPCMYGGPAQFHSQDALLPHRAPSEKLAFYSKMQEAQDSISGGSSFSNLPGPTIKEEDCAREKDHPPEAEYLNSRCVLFTYFHGDISSVVDEHFSRALSQPTSYVHGSASNKSARDGLFPMSQRSFPPSFWNSAYQPSSLSSALGSSYSEIPFPGDPYSSASLHGHLHQATPEPWHHSHHHHHSYSLGGAIGTQGSPYPRPSMHEVYGTHFDPRYSSLLVPSVRPHRLPPSTVPGPSASPCDIGKSESASSAWTGAFTGAGADISQSIGLNVDAARCYTFSGGNILS</sequence>
<evidence type="ECO:0000256" key="4">
    <source>
        <dbReference type="ARBA" id="ARBA00023015"/>
    </source>
</evidence>
<feature type="region of interest" description="Disordered" evidence="11">
    <location>
        <begin position="1000"/>
        <end position="1037"/>
    </location>
</feature>
<keyword evidence="3" id="KW-0221">Differentiation</keyword>
<evidence type="ECO:0000256" key="3">
    <source>
        <dbReference type="ARBA" id="ARBA00022782"/>
    </source>
</evidence>
<evidence type="ECO:0000256" key="8">
    <source>
        <dbReference type="ARBA" id="ARBA00025784"/>
    </source>
</evidence>
<gene>
    <name evidence="13" type="primary">RFX6</name>
    <name evidence="13" type="synonym">LOC115193186</name>
</gene>
<protein>
    <recommendedName>
        <fullName evidence="9">DNA-binding protein RFX6</fullName>
    </recommendedName>
    <alternativeName>
        <fullName evidence="10">Regulatory factor X 6</fullName>
    </alternativeName>
</protein>
<keyword evidence="4" id="KW-0805">Transcription regulation</keyword>
<evidence type="ECO:0000256" key="7">
    <source>
        <dbReference type="ARBA" id="ARBA00023242"/>
    </source>
</evidence>
<dbReference type="InParanoid" id="A0A673Y1M2"/>